<proteinExistence type="predicted"/>
<evidence type="ECO:0000313" key="2">
    <source>
        <dbReference type="Proteomes" id="UP000828048"/>
    </source>
</evidence>
<evidence type="ECO:0000313" key="1">
    <source>
        <dbReference type="EMBL" id="KAH7844286.1"/>
    </source>
</evidence>
<organism evidence="1 2">
    <name type="scientific">Vaccinium darrowii</name>
    <dbReference type="NCBI Taxonomy" id="229202"/>
    <lineage>
        <taxon>Eukaryota</taxon>
        <taxon>Viridiplantae</taxon>
        <taxon>Streptophyta</taxon>
        <taxon>Embryophyta</taxon>
        <taxon>Tracheophyta</taxon>
        <taxon>Spermatophyta</taxon>
        <taxon>Magnoliopsida</taxon>
        <taxon>eudicotyledons</taxon>
        <taxon>Gunneridae</taxon>
        <taxon>Pentapetalae</taxon>
        <taxon>asterids</taxon>
        <taxon>Ericales</taxon>
        <taxon>Ericaceae</taxon>
        <taxon>Vaccinioideae</taxon>
        <taxon>Vaccinieae</taxon>
        <taxon>Vaccinium</taxon>
    </lineage>
</organism>
<accession>A0ACB7XTR0</accession>
<name>A0ACB7XTR0_9ERIC</name>
<gene>
    <name evidence="1" type="ORF">Vadar_026487</name>
</gene>
<dbReference type="Proteomes" id="UP000828048">
    <property type="component" value="Chromosome 1"/>
</dbReference>
<dbReference type="EMBL" id="CM037151">
    <property type="protein sequence ID" value="KAH7844286.1"/>
    <property type="molecule type" value="Genomic_DNA"/>
</dbReference>
<reference evidence="1 2" key="1">
    <citation type="journal article" date="2021" name="Hortic Res">
        <title>High-quality reference genome and annotation aids understanding of berry development for evergreen blueberry (Vaccinium darrowii).</title>
        <authorList>
            <person name="Yu J."/>
            <person name="Hulse-Kemp A.M."/>
            <person name="Babiker E."/>
            <person name="Staton M."/>
        </authorList>
    </citation>
    <scope>NUCLEOTIDE SEQUENCE [LARGE SCALE GENOMIC DNA]</scope>
    <source>
        <strain evidence="2">cv. NJ 8807/NJ 8810</strain>
        <tissue evidence="1">Young leaf</tissue>
    </source>
</reference>
<comment type="caution">
    <text evidence="1">The sequence shown here is derived from an EMBL/GenBank/DDBJ whole genome shotgun (WGS) entry which is preliminary data.</text>
</comment>
<sequence>MEQVDHCPLESSSSYSKPEDLLEECWFFKNSLDRKAKKAILRCYSDPCPSSSSYSQEMLAGNSSGGSDSSSTTKFSSGGGCDPPPLLPPPCVAAGEEVREEKAMSESILGSSRHDLLRTPSLPPCIGREEDAESDFALSKLIRQASLNSPDVLPPRRNSKVKKQSSGTPQHRPGKNPELESIEKEACKEMRRLSLDQDKIMRKSARDLEFKEVKRFNSFKDAGFKFDKRDSNPSEDKSSGPPIPSWVDSKNSSAEDMKAQIKFWARAVAANAR</sequence>
<keyword evidence="2" id="KW-1185">Reference proteome</keyword>
<protein>
    <submittedName>
        <fullName evidence="1">Uncharacterized protein</fullName>
    </submittedName>
</protein>